<keyword evidence="2" id="KW-0472">Membrane</keyword>
<feature type="region of interest" description="Disordered" evidence="1">
    <location>
        <begin position="140"/>
        <end position="177"/>
    </location>
</feature>
<accession>A0A084TMV5</accession>
<feature type="transmembrane region" description="Helical" evidence="2">
    <location>
        <begin position="103"/>
        <end position="123"/>
    </location>
</feature>
<dbReference type="AlphaFoldDB" id="A0A084TMV5"/>
<keyword evidence="4" id="KW-1185">Reference proteome</keyword>
<organism evidence="3 4">
    <name type="scientific">Mangrovimonas yunxiaonensis</name>
    <dbReference type="NCBI Taxonomy" id="1197477"/>
    <lineage>
        <taxon>Bacteria</taxon>
        <taxon>Pseudomonadati</taxon>
        <taxon>Bacteroidota</taxon>
        <taxon>Flavobacteriia</taxon>
        <taxon>Flavobacteriales</taxon>
        <taxon>Flavobacteriaceae</taxon>
        <taxon>Mangrovimonas</taxon>
    </lineage>
</organism>
<proteinExistence type="predicted"/>
<reference evidence="3 4" key="1">
    <citation type="journal article" date="2014" name="Genome Announc.">
        <title>Draft Genome Sequence of the Algicidal Bacterium Mangrovimonas yunxiaonensis Strain LY01.</title>
        <authorList>
            <person name="Li Y."/>
            <person name="Zhu H."/>
            <person name="Li C."/>
            <person name="Zhang H."/>
            <person name="Chen Z."/>
            <person name="Zheng W."/>
            <person name="Xu H."/>
            <person name="Zheng T."/>
        </authorList>
    </citation>
    <scope>NUCLEOTIDE SEQUENCE [LARGE SCALE GENOMIC DNA]</scope>
    <source>
        <strain evidence="3 4">LY01</strain>
    </source>
</reference>
<feature type="compositionally biased region" description="Polar residues" evidence="1">
    <location>
        <begin position="168"/>
        <end position="177"/>
    </location>
</feature>
<evidence type="ECO:0000256" key="2">
    <source>
        <dbReference type="SAM" id="Phobius"/>
    </source>
</evidence>
<dbReference type="EMBL" id="JPFK01000003">
    <property type="protein sequence ID" value="KFB02041.1"/>
    <property type="molecule type" value="Genomic_DNA"/>
</dbReference>
<protein>
    <submittedName>
        <fullName evidence="3">Uncharacterized protein</fullName>
    </submittedName>
</protein>
<gene>
    <name evidence="3" type="ORF">IA57_04045</name>
</gene>
<keyword evidence="2" id="KW-1133">Transmembrane helix</keyword>
<sequence>MTYKESKRIDLILSEFLKEDRIEISSSINEVNFVKKGRVHKLTETELKKLLHLIKKEQTAIGIELITGHDIIHVEFKTISDFLADGGFEKIIRKRLTNKTIKITTFVLSVFTFLILFIKNIIIDPIWATKTEKIIQEPYQQHKRMEKQEIKSTEQMKPNISKKKDSSTHFQVNTPKK</sequence>
<evidence type="ECO:0000256" key="1">
    <source>
        <dbReference type="SAM" id="MobiDB-lite"/>
    </source>
</evidence>
<dbReference type="STRING" id="1197477.IA57_04045"/>
<comment type="caution">
    <text evidence="3">The sequence shown here is derived from an EMBL/GenBank/DDBJ whole genome shotgun (WGS) entry which is preliminary data.</text>
</comment>
<evidence type="ECO:0000313" key="3">
    <source>
        <dbReference type="EMBL" id="KFB02041.1"/>
    </source>
</evidence>
<keyword evidence="2" id="KW-0812">Transmembrane</keyword>
<dbReference type="RefSeq" id="WP_036119420.1">
    <property type="nucleotide sequence ID" value="NZ_BMET01000005.1"/>
</dbReference>
<reference evidence="4" key="2">
    <citation type="submission" date="2014-07" db="EMBL/GenBank/DDBJ databases">
        <title>Genome sequence of Mangrovimonas yunxiaonensis.</title>
        <authorList>
            <person name="Li Y."/>
            <person name="Zheng T."/>
        </authorList>
    </citation>
    <scope>NUCLEOTIDE SEQUENCE [LARGE SCALE GENOMIC DNA]</scope>
    <source>
        <strain evidence="4">LY01</strain>
    </source>
</reference>
<name>A0A084TMV5_9FLAO</name>
<evidence type="ECO:0000313" key="4">
    <source>
        <dbReference type="Proteomes" id="UP000028521"/>
    </source>
</evidence>
<dbReference type="Proteomes" id="UP000028521">
    <property type="component" value="Unassembled WGS sequence"/>
</dbReference>